<dbReference type="GO" id="GO:0032259">
    <property type="term" value="P:methylation"/>
    <property type="evidence" value="ECO:0007669"/>
    <property type="project" value="UniProtKB-KW"/>
</dbReference>
<dbReference type="NCBIfam" id="NF007020">
    <property type="entry name" value="PRK09485.1"/>
    <property type="match status" value="1"/>
</dbReference>
<dbReference type="PANTHER" id="PTHR46015">
    <property type="entry name" value="ZGC:172121"/>
    <property type="match status" value="1"/>
</dbReference>
<dbReference type="EMBL" id="CZKB01000009">
    <property type="protein sequence ID" value="CUR59321.1"/>
    <property type="molecule type" value="Genomic_DNA"/>
</dbReference>
<keyword evidence="1 6" id="KW-0489">Methyltransferase</keyword>
<name>A0A2P2CBG9_9ZZZZ</name>
<evidence type="ECO:0000313" key="6">
    <source>
        <dbReference type="EMBL" id="CUR59321.1"/>
    </source>
</evidence>
<reference evidence="6" key="1">
    <citation type="submission" date="2015-08" db="EMBL/GenBank/DDBJ databases">
        <authorList>
            <person name="Babu N.S."/>
            <person name="Beckwith C.J."/>
            <person name="Beseler K.G."/>
            <person name="Brison A."/>
            <person name="Carone J.V."/>
            <person name="Caskin T.P."/>
            <person name="Diamond M."/>
            <person name="Durham M.E."/>
            <person name="Foxe J.M."/>
            <person name="Go M."/>
            <person name="Henderson B.A."/>
            <person name="Jones I.B."/>
            <person name="McGettigan J.A."/>
            <person name="Micheletti S.J."/>
            <person name="Nasrallah M.E."/>
            <person name="Ortiz D."/>
            <person name="Piller C.R."/>
            <person name="Privatt S.R."/>
            <person name="Schneider S.L."/>
            <person name="Sharp S."/>
            <person name="Smith T.C."/>
            <person name="Stanton J.D."/>
            <person name="Ullery H.E."/>
            <person name="Wilson R.J."/>
            <person name="Serrano M.G."/>
            <person name="Buck G."/>
            <person name="Lee V."/>
            <person name="Wang Y."/>
            <person name="Carvalho R."/>
            <person name="Voegtly L."/>
            <person name="Shi R."/>
            <person name="Duckworth R."/>
            <person name="Johnson A."/>
            <person name="Loviza R."/>
            <person name="Walstead R."/>
            <person name="Shah Z."/>
            <person name="Kiflezghi M."/>
            <person name="Wade K."/>
            <person name="Ball S.L."/>
            <person name="Bradley K.W."/>
            <person name="Asai D.J."/>
            <person name="Bowman C.A."/>
            <person name="Russell D.A."/>
            <person name="Pope W.H."/>
            <person name="Jacobs-Sera D."/>
            <person name="Hendrix R.W."/>
            <person name="Hatfull G.F."/>
        </authorList>
    </citation>
    <scope>NUCLEOTIDE SEQUENCE</scope>
</reference>
<dbReference type="Gene3D" id="3.20.20.330">
    <property type="entry name" value="Homocysteine-binding-like domain"/>
    <property type="match status" value="1"/>
</dbReference>
<protein>
    <submittedName>
        <fullName evidence="6">Putative homocysteine S-methyltransferase</fullName>
        <ecNumber evidence="6">2.1.1.10</ecNumber>
    </submittedName>
</protein>
<accession>A0A2P2CBG9</accession>
<evidence type="ECO:0000256" key="1">
    <source>
        <dbReference type="ARBA" id="ARBA00022603"/>
    </source>
</evidence>
<dbReference type="SUPFAM" id="SSF82282">
    <property type="entry name" value="Homocysteine S-methyltransferase"/>
    <property type="match status" value="1"/>
</dbReference>
<proteinExistence type="predicted"/>
<gene>
    <name evidence="6" type="ORF">NOCA1170174</name>
</gene>
<keyword evidence="3" id="KW-0479">Metal-binding</keyword>
<dbReference type="Pfam" id="PF02574">
    <property type="entry name" value="S-methyl_trans"/>
    <property type="match status" value="1"/>
</dbReference>
<dbReference type="GO" id="GO:0033528">
    <property type="term" value="P:S-methylmethionine cycle"/>
    <property type="evidence" value="ECO:0007669"/>
    <property type="project" value="TreeGrafter"/>
</dbReference>
<dbReference type="GO" id="GO:0008270">
    <property type="term" value="F:zinc ion binding"/>
    <property type="evidence" value="ECO:0007669"/>
    <property type="project" value="InterPro"/>
</dbReference>
<dbReference type="EC" id="2.1.1.10" evidence="6"/>
<organism evidence="6">
    <name type="scientific">metagenome</name>
    <dbReference type="NCBI Taxonomy" id="256318"/>
    <lineage>
        <taxon>unclassified sequences</taxon>
        <taxon>metagenomes</taxon>
    </lineage>
</organism>
<dbReference type="GO" id="GO:0009086">
    <property type="term" value="P:methionine biosynthetic process"/>
    <property type="evidence" value="ECO:0007669"/>
    <property type="project" value="InterPro"/>
</dbReference>
<dbReference type="GO" id="GO:0008898">
    <property type="term" value="F:S-adenosylmethionine-homocysteine S-methyltransferase activity"/>
    <property type="evidence" value="ECO:0007669"/>
    <property type="project" value="TreeGrafter"/>
</dbReference>
<evidence type="ECO:0000256" key="2">
    <source>
        <dbReference type="ARBA" id="ARBA00022679"/>
    </source>
</evidence>
<feature type="domain" description="Hcy-binding" evidence="5">
    <location>
        <begin position="3"/>
        <end position="298"/>
    </location>
</feature>
<dbReference type="InterPro" id="IPR051486">
    <property type="entry name" value="Hcy_S-methyltransferase"/>
</dbReference>
<sequence length="300" mass="31059">MSRTDLRDTVDTRPVLLDGGLATLLERHGHDLSSHLWSARLLRDDPAAIERAHREFFAAGAEVATTASYQVSFEGFGAEGADRDEVEQLLRRSVALAAAARDAVAPDGWVAASVGPYGAVLADGSEYRGDYDLDVDRLRAFHRPRLDVLASTVGDGADVLAVETVPCLAEVEAVLAELDGSGVPAWLSLSAAGGRTRAGEPLEEAFAMAADVAEVIAVGVNCTTPADAGAAVTLAGARGPAVVYPNSGQGWDAVARAWTGRSAFEPADVSGWVADGARLVGGCCRVGPEDIAALRATLAP</sequence>
<dbReference type="AlphaFoldDB" id="A0A2P2CBG9"/>
<dbReference type="PANTHER" id="PTHR46015:SF1">
    <property type="entry name" value="HOMOCYSTEINE S-METHYLTRANSFERASE-LIKE ISOFORM 1"/>
    <property type="match status" value="1"/>
</dbReference>
<evidence type="ECO:0000259" key="5">
    <source>
        <dbReference type="PROSITE" id="PS50970"/>
    </source>
</evidence>
<dbReference type="InterPro" id="IPR036589">
    <property type="entry name" value="HCY_dom_sf"/>
</dbReference>
<evidence type="ECO:0000256" key="4">
    <source>
        <dbReference type="ARBA" id="ARBA00022833"/>
    </source>
</evidence>
<dbReference type="InterPro" id="IPR017226">
    <property type="entry name" value="BHMT-like"/>
</dbReference>
<keyword evidence="2 6" id="KW-0808">Transferase</keyword>
<dbReference type="PIRSF" id="PIRSF037505">
    <property type="entry name" value="Betaine_HMT"/>
    <property type="match status" value="1"/>
</dbReference>
<dbReference type="InterPro" id="IPR003726">
    <property type="entry name" value="HCY_dom"/>
</dbReference>
<evidence type="ECO:0000256" key="3">
    <source>
        <dbReference type="ARBA" id="ARBA00022723"/>
    </source>
</evidence>
<keyword evidence="4" id="KW-0862">Zinc</keyword>
<dbReference type="PROSITE" id="PS50970">
    <property type="entry name" value="HCY"/>
    <property type="match status" value="1"/>
</dbReference>